<dbReference type="GO" id="GO:0005789">
    <property type="term" value="C:endoplasmic reticulum membrane"/>
    <property type="evidence" value="ECO:0007669"/>
    <property type="project" value="UniProtKB-SubCell"/>
</dbReference>
<keyword evidence="4" id="KW-0808">Transferase</keyword>
<dbReference type="GO" id="GO:0006048">
    <property type="term" value="P:UDP-N-acetylglucosamine biosynthetic process"/>
    <property type="evidence" value="ECO:0007669"/>
    <property type="project" value="UniProtKB-UniPathway"/>
</dbReference>
<reference evidence="11 12" key="1">
    <citation type="journal article" date="2018" name="Evol. Lett.">
        <title>Horizontal gene cluster transfer increased hallucinogenic mushroom diversity.</title>
        <authorList>
            <person name="Reynolds H.T."/>
            <person name="Vijayakumar V."/>
            <person name="Gluck-Thaler E."/>
            <person name="Korotkin H.B."/>
            <person name="Matheny P.B."/>
            <person name="Slot J.C."/>
        </authorList>
    </citation>
    <scope>NUCLEOTIDE SEQUENCE [LARGE SCALE GENOMIC DNA]</scope>
    <source>
        <strain evidence="11 12">SRW20</strain>
    </source>
</reference>
<evidence type="ECO:0000313" key="11">
    <source>
        <dbReference type="EMBL" id="PPQ97208.1"/>
    </source>
</evidence>
<gene>
    <name evidence="11" type="ORF">CVT26_000737</name>
</gene>
<dbReference type="STRING" id="231916.A0A409Y2K2"/>
<comment type="subcellular location">
    <subcellularLocation>
        <location evidence="1">Endomembrane system</location>
        <topology evidence="1">Peripheral membrane protein</topology>
    </subcellularLocation>
    <subcellularLocation>
        <location evidence="2">Endoplasmic reticulum membrane</location>
    </subcellularLocation>
</comment>
<name>A0A409Y2K2_9AGAR</name>
<dbReference type="Pfam" id="PF00583">
    <property type="entry name" value="Acetyltransf_1"/>
    <property type="match status" value="1"/>
</dbReference>
<feature type="transmembrane region" description="Helical" evidence="9">
    <location>
        <begin position="109"/>
        <end position="126"/>
    </location>
</feature>
<feature type="transmembrane region" description="Helical" evidence="9">
    <location>
        <begin position="704"/>
        <end position="728"/>
    </location>
</feature>
<sequence>MASNSSAAPPAPQLPNPFTPMAFLPPDIAYQVTVATYVLVGSLGVMIWDILNNLKSDYLLLFKYRVTLPTVAYFISRLGSLAYVLSSTIFETAPTGNCAHFEKGLDALYPVAIPATALLFFFRVRAVFDQNKFIVAFFAFMWLAVLAGCITVTQGVTGANIGPTDYCLNIGLEGYVAAAAIIPLVNDTLVFLAITFRLMANAHRDYNLKDGVRTLMFGDYLPSFSRALLQDGQVYYLTTVTTSLLTVIMLYVPTVPVTYQTMFTVPNIVLMNIMACRVFRNTKFGLFKQGGVSTGSNLRSRDDRTAASVIPLSFTGNSRAKVLDNSTVVDRNMNGIEVTKTVEHDLYPADDKMDRYSPRGHGAVELELLFSPDLIPTEVKEQLGNDLHMRPLAKTDLSRGHLKVLSVLTSTPDLTEAQYAQAFDRLRSCPDTYFNLVIVSRETDQIVGVGSVFLEQKFIRNLGVVGHIEDIAVDKSMQGRKLGLRIINALTAISERMGCYKTILNCSDANIPFYQKCGFEKKENEMARYRNVGSASATSTTASVPAVSIPPPVPERTLAYEVTIATYVAVGSLSVLIWDILSNLGTDYQMLARGPIRLPLVTYVISRLGCLGYLLSSAIMETAPVGHCQNIRGLEFLYVLAIPPTSLLFFLRIRALYFDNRWVKAFFFFLWLAVLGSSFTPIEGVSGGYIGNTKYCIDAHLEPYVSAACIVSLVNDTCVFLATTWKIMQMTHAEQTMKNGVRVMLFGDYVPALSRSILKDGQLYFLTTISLNLVTAALFNNTGVPVVYRSFVGVPNIVLMNSMACFVFRKIRLGVYKESTTLPTINIQTRESAMHPISAILFGRTPQKTETTMGFRVSEDSESAPNQDFSNNEPIRKDEGSSTEPMDHEHVAPAAAPSSMEGRKPVVVKLQGLPPLSIRPSMMIRSPLDTGRKKAKPALFRESEKYKKLYFANKASSKLAAAKERLAKQAYKEVKLLATAESKGLTWDLRHPSLAMAVAKAAQETLTAERDARLLEIEENIERLQYYRQLQLEMEDFVEEAETQIQDLQGLFKSHGVTEEELHPVEVDLMELEDPSTPRTMSPLLDSLFQHKRYPVSRSDDDVVSDSSSSSSSSTSSRETSSSQRTLGSPRLERQK</sequence>
<evidence type="ECO:0000256" key="6">
    <source>
        <dbReference type="ARBA" id="ARBA00023136"/>
    </source>
</evidence>
<dbReference type="EMBL" id="NHYE01001278">
    <property type="protein sequence ID" value="PPQ97208.1"/>
    <property type="molecule type" value="Genomic_DNA"/>
</dbReference>
<dbReference type="InterPro" id="IPR000182">
    <property type="entry name" value="GNAT_dom"/>
</dbReference>
<feature type="transmembrane region" description="Helical" evidence="9">
    <location>
        <begin position="636"/>
        <end position="653"/>
    </location>
</feature>
<dbReference type="PROSITE" id="PS51186">
    <property type="entry name" value="GNAT"/>
    <property type="match status" value="1"/>
</dbReference>
<dbReference type="FunFam" id="3.40.630.30:FF:000048">
    <property type="entry name" value="Glucosamine 6-phosphate N-acetyltransferase"/>
    <property type="match status" value="1"/>
</dbReference>
<feature type="transmembrane region" description="Helical" evidence="9">
    <location>
        <begin position="258"/>
        <end position="279"/>
    </location>
</feature>
<dbReference type="CDD" id="cd04301">
    <property type="entry name" value="NAT_SF"/>
    <property type="match status" value="1"/>
</dbReference>
<comment type="subunit">
    <text evidence="3">Homodimer.</text>
</comment>
<comment type="caution">
    <text evidence="11">The sequence shown here is derived from an EMBL/GenBank/DDBJ whole genome shotgun (WGS) entry which is preliminary data.</text>
</comment>
<evidence type="ECO:0000256" key="2">
    <source>
        <dbReference type="ARBA" id="ARBA00004586"/>
    </source>
</evidence>
<organism evidence="11 12">
    <name type="scientific">Gymnopilus dilepis</name>
    <dbReference type="NCBI Taxonomy" id="231916"/>
    <lineage>
        <taxon>Eukaryota</taxon>
        <taxon>Fungi</taxon>
        <taxon>Dikarya</taxon>
        <taxon>Basidiomycota</taxon>
        <taxon>Agaricomycotina</taxon>
        <taxon>Agaricomycetes</taxon>
        <taxon>Agaricomycetidae</taxon>
        <taxon>Agaricales</taxon>
        <taxon>Agaricineae</taxon>
        <taxon>Hymenogastraceae</taxon>
        <taxon>Gymnopilus</taxon>
    </lineage>
</organism>
<feature type="compositionally biased region" description="Low complexity" evidence="8">
    <location>
        <begin position="1105"/>
        <end position="1123"/>
    </location>
</feature>
<accession>A0A409Y2K2</accession>
<dbReference type="UniPathway" id="UPA00113">
    <property type="reaction ID" value="UER00529"/>
</dbReference>
<feature type="transmembrane region" description="Helical" evidence="9">
    <location>
        <begin position="175"/>
        <end position="199"/>
    </location>
</feature>
<dbReference type="InterPro" id="IPR016181">
    <property type="entry name" value="Acyl_CoA_acyltransferase"/>
</dbReference>
<feature type="transmembrane region" description="Helical" evidence="9">
    <location>
        <begin position="234"/>
        <end position="252"/>
    </location>
</feature>
<feature type="domain" description="N-acetyltransferase" evidence="10">
    <location>
        <begin position="387"/>
        <end position="554"/>
    </location>
</feature>
<evidence type="ECO:0000256" key="9">
    <source>
        <dbReference type="SAM" id="Phobius"/>
    </source>
</evidence>
<feature type="compositionally biased region" description="Polar residues" evidence="8">
    <location>
        <begin position="863"/>
        <end position="873"/>
    </location>
</feature>
<dbReference type="InParanoid" id="A0A409Y2K2"/>
<dbReference type="GO" id="GO:0004343">
    <property type="term" value="F:glucosamine 6-phosphate N-acetyltransferase activity"/>
    <property type="evidence" value="ECO:0007669"/>
    <property type="project" value="TreeGrafter"/>
</dbReference>
<dbReference type="Proteomes" id="UP000284706">
    <property type="component" value="Unassembled WGS sequence"/>
</dbReference>
<dbReference type="InterPro" id="IPR039143">
    <property type="entry name" value="GNPNAT1-like"/>
</dbReference>
<dbReference type="AlphaFoldDB" id="A0A409Y2K2"/>
<keyword evidence="9" id="KW-0812">Transmembrane</keyword>
<feature type="region of interest" description="Disordered" evidence="8">
    <location>
        <begin position="1096"/>
        <end position="1136"/>
    </location>
</feature>
<keyword evidence="6 9" id="KW-0472">Membrane</keyword>
<feature type="transmembrane region" description="Helical" evidence="9">
    <location>
        <begin position="28"/>
        <end position="51"/>
    </location>
</feature>
<evidence type="ECO:0000256" key="1">
    <source>
        <dbReference type="ARBA" id="ARBA00004184"/>
    </source>
</evidence>
<keyword evidence="7" id="KW-0012">Acyltransferase</keyword>
<keyword evidence="12" id="KW-1185">Reference proteome</keyword>
<feature type="transmembrane region" description="Helical" evidence="9">
    <location>
        <begin position="665"/>
        <end position="684"/>
    </location>
</feature>
<evidence type="ECO:0000313" key="12">
    <source>
        <dbReference type="Proteomes" id="UP000284706"/>
    </source>
</evidence>
<feature type="transmembrane region" description="Helical" evidence="9">
    <location>
        <begin position="133"/>
        <end position="155"/>
    </location>
</feature>
<evidence type="ECO:0000256" key="8">
    <source>
        <dbReference type="SAM" id="MobiDB-lite"/>
    </source>
</evidence>
<feature type="transmembrane region" description="Helical" evidence="9">
    <location>
        <begin position="71"/>
        <end position="89"/>
    </location>
</feature>
<keyword evidence="5" id="KW-0256">Endoplasmic reticulum</keyword>
<dbReference type="SUPFAM" id="SSF55729">
    <property type="entry name" value="Acyl-CoA N-acyltransferases (Nat)"/>
    <property type="match status" value="1"/>
</dbReference>
<evidence type="ECO:0000256" key="3">
    <source>
        <dbReference type="ARBA" id="ARBA00011738"/>
    </source>
</evidence>
<evidence type="ECO:0000256" key="5">
    <source>
        <dbReference type="ARBA" id="ARBA00022824"/>
    </source>
</evidence>
<evidence type="ECO:0000256" key="4">
    <source>
        <dbReference type="ARBA" id="ARBA00022679"/>
    </source>
</evidence>
<keyword evidence="9" id="KW-1133">Transmembrane helix</keyword>
<feature type="transmembrane region" description="Helical" evidence="9">
    <location>
        <begin position="598"/>
        <end position="616"/>
    </location>
</feature>
<dbReference type="Gene3D" id="3.40.630.30">
    <property type="match status" value="1"/>
</dbReference>
<evidence type="ECO:0000256" key="7">
    <source>
        <dbReference type="ARBA" id="ARBA00023315"/>
    </source>
</evidence>
<feature type="region of interest" description="Disordered" evidence="8">
    <location>
        <begin position="852"/>
        <end position="903"/>
    </location>
</feature>
<protein>
    <recommendedName>
        <fullName evidence="10">N-acetyltransferase domain-containing protein</fullName>
    </recommendedName>
</protein>
<dbReference type="OrthoDB" id="10039976at2759"/>
<feature type="compositionally biased region" description="Basic and acidic residues" evidence="8">
    <location>
        <begin position="874"/>
        <end position="891"/>
    </location>
</feature>
<dbReference type="PANTHER" id="PTHR13355:SF11">
    <property type="entry name" value="GLUCOSAMINE 6-PHOSPHATE N-ACETYLTRANSFERASE"/>
    <property type="match status" value="1"/>
</dbReference>
<dbReference type="PANTHER" id="PTHR13355">
    <property type="entry name" value="GLUCOSAMINE 6-PHOSPHATE N-ACETYLTRANSFERASE"/>
    <property type="match status" value="1"/>
</dbReference>
<evidence type="ECO:0000259" key="10">
    <source>
        <dbReference type="PROSITE" id="PS51186"/>
    </source>
</evidence>
<proteinExistence type="predicted"/>